<dbReference type="Proteomes" id="UP000675881">
    <property type="component" value="Chromosome 5"/>
</dbReference>
<gene>
    <name evidence="1" type="ORF">LSAA_9974</name>
</gene>
<accession>A0A7R8CZG6</accession>
<dbReference type="AlphaFoldDB" id="A0A7R8CZG6"/>
<evidence type="ECO:0000313" key="1">
    <source>
        <dbReference type="EMBL" id="CAF2934357.1"/>
    </source>
</evidence>
<name>A0A7R8CZG6_LEPSM</name>
<proteinExistence type="predicted"/>
<evidence type="ECO:0000313" key="2">
    <source>
        <dbReference type="Proteomes" id="UP000675881"/>
    </source>
</evidence>
<reference evidence="1" key="1">
    <citation type="submission" date="2021-02" db="EMBL/GenBank/DDBJ databases">
        <authorList>
            <person name="Bekaert M."/>
        </authorList>
    </citation>
    <scope>NUCLEOTIDE SEQUENCE</scope>
    <source>
        <strain evidence="1">IoA-00</strain>
    </source>
</reference>
<dbReference type="EMBL" id="HG994584">
    <property type="protein sequence ID" value="CAF2934357.1"/>
    <property type="molecule type" value="Genomic_DNA"/>
</dbReference>
<protein>
    <submittedName>
        <fullName evidence="1">(salmon louse) hypothetical protein</fullName>
    </submittedName>
</protein>
<sequence>MDVVYPKNHSLPTLHHKILKITERGSTYEGAFAHCIRRRQFALGRREQAYDEFPEIIDTGALSKLELGKRWSPIVAVVNSAVHVWICAEAAHRRSCYHR</sequence>
<keyword evidence="2" id="KW-1185">Reference proteome</keyword>
<organism evidence="1 2">
    <name type="scientific">Lepeophtheirus salmonis</name>
    <name type="common">Salmon louse</name>
    <name type="synonym">Caligus salmonis</name>
    <dbReference type="NCBI Taxonomy" id="72036"/>
    <lineage>
        <taxon>Eukaryota</taxon>
        <taxon>Metazoa</taxon>
        <taxon>Ecdysozoa</taxon>
        <taxon>Arthropoda</taxon>
        <taxon>Crustacea</taxon>
        <taxon>Multicrustacea</taxon>
        <taxon>Hexanauplia</taxon>
        <taxon>Copepoda</taxon>
        <taxon>Siphonostomatoida</taxon>
        <taxon>Caligidae</taxon>
        <taxon>Lepeophtheirus</taxon>
    </lineage>
</organism>